<evidence type="ECO:0000313" key="11">
    <source>
        <dbReference type="Proteomes" id="UP001245370"/>
    </source>
</evidence>
<feature type="transmembrane region" description="Helical" evidence="5">
    <location>
        <begin position="98"/>
        <end position="117"/>
    </location>
</feature>
<dbReference type="Gene3D" id="3.40.50.300">
    <property type="entry name" value="P-loop containing nucleotide triphosphate hydrolases"/>
    <property type="match status" value="2"/>
</dbReference>
<keyword evidence="9" id="KW-0067">ATP-binding</keyword>
<dbReference type="GO" id="GO:0034040">
    <property type="term" value="F:ATPase-coupled lipid transmembrane transporter activity"/>
    <property type="evidence" value="ECO:0007669"/>
    <property type="project" value="TreeGrafter"/>
</dbReference>
<dbReference type="GO" id="GO:0140359">
    <property type="term" value="F:ABC-type transporter activity"/>
    <property type="evidence" value="ECO:0007669"/>
    <property type="project" value="InterPro"/>
</dbReference>
<evidence type="ECO:0000256" key="5">
    <source>
        <dbReference type="SAM" id="Phobius"/>
    </source>
</evidence>
<dbReference type="PANTHER" id="PTHR24221:SF654">
    <property type="entry name" value="ATP-BINDING CASSETTE SUB-FAMILY B MEMBER 6"/>
    <property type="match status" value="1"/>
</dbReference>
<evidence type="ECO:0000256" key="2">
    <source>
        <dbReference type="ARBA" id="ARBA00022692"/>
    </source>
</evidence>
<protein>
    <submittedName>
        <fullName evidence="9">ABC transport system ATP-binding protein</fullName>
    </submittedName>
</protein>
<evidence type="ECO:0000259" key="6">
    <source>
        <dbReference type="PROSITE" id="PS50893"/>
    </source>
</evidence>
<dbReference type="AlphaFoldDB" id="A0A9W6CEC7"/>
<keyword evidence="11" id="KW-1185">Reference proteome</keyword>
<dbReference type="Proteomes" id="UP001144397">
    <property type="component" value="Unassembled WGS sequence"/>
</dbReference>
<gene>
    <name evidence="9" type="ORF">GGQ86_001975</name>
    <name evidence="8" type="ORF">XFLAVUS301_04170</name>
</gene>
<dbReference type="InterPro" id="IPR039421">
    <property type="entry name" value="Type_1_exporter"/>
</dbReference>
<reference evidence="8" key="1">
    <citation type="submission" date="2022-12" db="EMBL/GenBank/DDBJ databases">
        <title>Reference genome sequencing for broad-spectrum identification of bacterial and archaeal isolates by mass spectrometry.</title>
        <authorList>
            <person name="Sekiguchi Y."/>
            <person name="Tourlousse D.M."/>
        </authorList>
    </citation>
    <scope>NUCLEOTIDE SEQUENCE</scope>
    <source>
        <strain evidence="8">301</strain>
    </source>
</reference>
<dbReference type="Gene3D" id="1.20.1560.10">
    <property type="entry name" value="ABC transporter type 1, transmembrane domain"/>
    <property type="match status" value="1"/>
</dbReference>
<dbReference type="InterPro" id="IPR036640">
    <property type="entry name" value="ABC1_TM_sf"/>
</dbReference>
<evidence type="ECO:0000313" key="10">
    <source>
        <dbReference type="Proteomes" id="UP001144397"/>
    </source>
</evidence>
<organism evidence="8 10">
    <name type="scientific">Xanthobacter flavus</name>
    <dbReference type="NCBI Taxonomy" id="281"/>
    <lineage>
        <taxon>Bacteria</taxon>
        <taxon>Pseudomonadati</taxon>
        <taxon>Pseudomonadota</taxon>
        <taxon>Alphaproteobacteria</taxon>
        <taxon>Hyphomicrobiales</taxon>
        <taxon>Xanthobacteraceae</taxon>
        <taxon>Xanthobacter</taxon>
    </lineage>
</organism>
<dbReference type="Proteomes" id="UP001245370">
    <property type="component" value="Unassembled WGS sequence"/>
</dbReference>
<evidence type="ECO:0000256" key="4">
    <source>
        <dbReference type="ARBA" id="ARBA00023136"/>
    </source>
</evidence>
<feature type="transmembrane region" description="Helical" evidence="5">
    <location>
        <begin position="167"/>
        <end position="185"/>
    </location>
</feature>
<dbReference type="PROSITE" id="PS50929">
    <property type="entry name" value="ABC_TM1F"/>
    <property type="match status" value="1"/>
</dbReference>
<proteinExistence type="predicted"/>
<dbReference type="RefSeq" id="WP_281805015.1">
    <property type="nucleotide sequence ID" value="NZ_BSDO01000001.1"/>
</dbReference>
<feature type="domain" description="ABC transporter" evidence="6">
    <location>
        <begin position="387"/>
        <end position="881"/>
    </location>
</feature>
<dbReference type="GO" id="GO:0016887">
    <property type="term" value="F:ATP hydrolysis activity"/>
    <property type="evidence" value="ECO:0007669"/>
    <property type="project" value="InterPro"/>
</dbReference>
<dbReference type="GeneID" id="95761210"/>
<dbReference type="InterPro" id="IPR027417">
    <property type="entry name" value="P-loop_NTPase"/>
</dbReference>
<evidence type="ECO:0000256" key="3">
    <source>
        <dbReference type="ARBA" id="ARBA00022989"/>
    </source>
</evidence>
<dbReference type="GO" id="GO:0005524">
    <property type="term" value="F:ATP binding"/>
    <property type="evidence" value="ECO:0007669"/>
    <property type="project" value="UniProtKB-KW"/>
</dbReference>
<evidence type="ECO:0000256" key="1">
    <source>
        <dbReference type="ARBA" id="ARBA00004651"/>
    </source>
</evidence>
<dbReference type="PANTHER" id="PTHR24221">
    <property type="entry name" value="ATP-BINDING CASSETTE SUB-FAMILY B"/>
    <property type="match status" value="1"/>
</dbReference>
<comment type="subcellular location">
    <subcellularLocation>
        <location evidence="1">Cell membrane</location>
        <topology evidence="1">Multi-pass membrane protein</topology>
    </subcellularLocation>
</comment>
<dbReference type="PROSITE" id="PS50893">
    <property type="entry name" value="ABC_TRANSPORTER_2"/>
    <property type="match status" value="1"/>
</dbReference>
<evidence type="ECO:0000259" key="7">
    <source>
        <dbReference type="PROSITE" id="PS50929"/>
    </source>
</evidence>
<keyword evidence="3 5" id="KW-1133">Transmembrane helix</keyword>
<feature type="transmembrane region" description="Helical" evidence="5">
    <location>
        <begin position="36"/>
        <end position="53"/>
    </location>
</feature>
<dbReference type="SUPFAM" id="SSF90123">
    <property type="entry name" value="ABC transporter transmembrane region"/>
    <property type="match status" value="1"/>
</dbReference>
<dbReference type="InterPro" id="IPR003439">
    <property type="entry name" value="ABC_transporter-like_ATP-bd"/>
</dbReference>
<evidence type="ECO:0000313" key="8">
    <source>
        <dbReference type="EMBL" id="GLI20743.1"/>
    </source>
</evidence>
<feature type="transmembrane region" description="Helical" evidence="5">
    <location>
        <begin position="304"/>
        <end position="331"/>
    </location>
</feature>
<sequence>MSGADSPKGGTIPATRETLPRDVLTYLWRAEPLSHIKLFALVLLLLPFNYASLELPRLIVNGVTDSIGGTVPKLFDFDLTWPDFLGGGVILDLTGFEVSAFGLLAGLAALLFALQLIQQHITRLIEMAKARLGERILVGLRRQLFDIIQRLRPEAPMKSKAMEVGNMLRFEVGPISPFAGMAFAQPLKSAGLIGSATLLIFTQNATLGGCAIGILALNYVLLGIQRRDNATKLQIYQREAVALGKRVMAGIDRLPLVHGFATSPWERAAVDGRLAVVSEASLDLKRQNFTDRVLNLLMSDVPTLVFYFVGGWLALTGAINIGQLVAVVAAYGQIPEPLKELIEWDEKRVVAQVRYDFARYYLETQEVWPKGSQDDTGWEDLPFDGGLKIADLGVVDPAGSLLLDGVSLEVPAGTAVALKGPDAGGKHAVARVCGRAISLYSGSVRIGGHDLSSVPESVIGRHVAYAGGDPIVLNASLRDNMLCALERRPGRPAPGATEPEPAGLDDAARLDRAILAALGLAGLGDLVVRLGLERRLDPEASPALAERIVTARAAVTDAISRRQQDTGRVLIEPFRFAAFNRFMTLAENILFAAPLNDTRGAASLLSDPGLMPELERLGVADDLTTLGLSALRTLAELAGGQDAIADIDTKGLLRAEEMTAARTLLAHAGTGVGLAPDERALLLRVAGRYCEPRHRFGLIDEDWQQRALGTRAQLAHLKEVSGTPLARYQPDSYCRALTVRDNLLFGRIAADRAGAAATVDDLVRECLKQDGFIAQVERLSLDVALGEGGLPLSAAERGKLTLARCLVAEPDLLIIDDALAPLAPSEQSRLIETVLARREGRTTLVVLDSAEPLELFAQVIVLAHGQVERIEGAAELSANGI</sequence>
<name>A0A9W6CEC7_XANFL</name>
<dbReference type="EMBL" id="JAVDPY010000003">
    <property type="protein sequence ID" value="MDR6333505.1"/>
    <property type="molecule type" value="Genomic_DNA"/>
</dbReference>
<dbReference type="EMBL" id="BSDO01000001">
    <property type="protein sequence ID" value="GLI20743.1"/>
    <property type="molecule type" value="Genomic_DNA"/>
</dbReference>
<dbReference type="InterPro" id="IPR011527">
    <property type="entry name" value="ABC1_TM_dom"/>
</dbReference>
<accession>A0A9W6CEC7</accession>
<feature type="transmembrane region" description="Helical" evidence="5">
    <location>
        <begin position="205"/>
        <end position="224"/>
    </location>
</feature>
<reference evidence="9 11" key="2">
    <citation type="submission" date="2023-07" db="EMBL/GenBank/DDBJ databases">
        <title>Genomic Encyclopedia of Type Strains, Phase IV (KMG-IV): sequencing the most valuable type-strain genomes for metagenomic binning, comparative biology and taxonomic classification.</title>
        <authorList>
            <person name="Goeker M."/>
        </authorList>
    </citation>
    <scope>NUCLEOTIDE SEQUENCE [LARGE SCALE GENOMIC DNA]</scope>
    <source>
        <strain evidence="9 11">DSM 338</strain>
    </source>
</reference>
<feature type="domain" description="ABC transmembrane type-1" evidence="7">
    <location>
        <begin position="88"/>
        <end position="342"/>
    </location>
</feature>
<dbReference type="GO" id="GO:0005886">
    <property type="term" value="C:plasma membrane"/>
    <property type="evidence" value="ECO:0007669"/>
    <property type="project" value="UniProtKB-SubCell"/>
</dbReference>
<keyword evidence="2 5" id="KW-0812">Transmembrane</keyword>
<keyword evidence="9" id="KW-0547">Nucleotide-binding</keyword>
<keyword evidence="4 5" id="KW-0472">Membrane</keyword>
<dbReference type="SUPFAM" id="SSF52540">
    <property type="entry name" value="P-loop containing nucleoside triphosphate hydrolases"/>
    <property type="match status" value="1"/>
</dbReference>
<comment type="caution">
    <text evidence="8">The sequence shown here is derived from an EMBL/GenBank/DDBJ whole genome shotgun (WGS) entry which is preliminary data.</text>
</comment>
<evidence type="ECO:0000313" key="9">
    <source>
        <dbReference type="EMBL" id="MDR6333505.1"/>
    </source>
</evidence>